<accession>A0A6C6ZH41</accession>
<dbReference type="KEGG" id="seh:SeHA_C1196"/>
<sequence length="39" mass="4118">MKTGDPKGFQSSNLCASARLNKGLPKGSPFVFLGAIEYS</sequence>
<protein>
    <submittedName>
        <fullName evidence="1">Uncharacterized protein</fullName>
    </submittedName>
</protein>
<dbReference type="EMBL" id="CP001120">
    <property type="protein sequence ID" value="ACF65920.1"/>
    <property type="molecule type" value="Genomic_DNA"/>
</dbReference>
<dbReference type="Proteomes" id="UP000001866">
    <property type="component" value="Chromosome"/>
</dbReference>
<evidence type="ECO:0000313" key="2">
    <source>
        <dbReference type="Proteomes" id="UP000001866"/>
    </source>
</evidence>
<proteinExistence type="predicted"/>
<reference evidence="1 2" key="1">
    <citation type="journal article" date="2011" name="J. Bacteriol.">
        <title>Comparative genomics of 28 Salmonella enterica isolates: evidence for CRISPR-mediated adaptive sublineage evolution.</title>
        <authorList>
            <person name="Fricke W.F."/>
            <person name="Mammel M.K."/>
            <person name="McDermott P.F."/>
            <person name="Tartera C."/>
            <person name="White D.G."/>
            <person name="Leclerc J.E."/>
            <person name="Ravel J."/>
            <person name="Cebula T.A."/>
        </authorList>
    </citation>
    <scope>NUCLEOTIDE SEQUENCE [LARGE SCALE GENOMIC DNA]</scope>
    <source>
        <strain evidence="1 2">SL476</strain>
    </source>
</reference>
<organism evidence="1 2">
    <name type="scientific">Salmonella heidelberg (strain SL476)</name>
    <dbReference type="NCBI Taxonomy" id="454169"/>
    <lineage>
        <taxon>Bacteria</taxon>
        <taxon>Pseudomonadati</taxon>
        <taxon>Pseudomonadota</taxon>
        <taxon>Gammaproteobacteria</taxon>
        <taxon>Enterobacterales</taxon>
        <taxon>Enterobacteriaceae</taxon>
        <taxon>Salmonella</taxon>
    </lineage>
</organism>
<name>A0A6C6ZH41_SALHS</name>
<gene>
    <name evidence="1" type="ordered locus">SeHA_C1196</name>
</gene>
<evidence type="ECO:0000313" key="1">
    <source>
        <dbReference type="EMBL" id="ACF65920.1"/>
    </source>
</evidence>
<dbReference type="AlphaFoldDB" id="A0A6C6ZH41"/>